<dbReference type="Proteomes" id="UP000271374">
    <property type="component" value="Unassembled WGS sequence"/>
</dbReference>
<reference evidence="2 3" key="1">
    <citation type="submission" date="2018-12" db="EMBL/GenBank/DDBJ databases">
        <title>Bacillus yapensis draft genome sequence.</title>
        <authorList>
            <person name="Yu L."/>
            <person name="Xu X."/>
            <person name="Tang X."/>
        </authorList>
    </citation>
    <scope>NUCLEOTIDE SEQUENCE [LARGE SCALE GENOMIC DNA]</scope>
    <source>
        <strain evidence="2 3">XXST-01</strain>
    </source>
</reference>
<sequence>MKFTWTVTVLLILNFTFMLPLFEELNDASDPNPGYLTIIFTPIISIVSCILILGRLRKGVERKGFLLLIFTLNVVILLFLVTLFIYGLFIMI</sequence>
<name>A0A3S0RQE7_9BACI</name>
<accession>A0A3S0RQE7</accession>
<proteinExistence type="predicted"/>
<keyword evidence="3" id="KW-1185">Reference proteome</keyword>
<evidence type="ECO:0000313" key="2">
    <source>
        <dbReference type="EMBL" id="RTR33895.1"/>
    </source>
</evidence>
<protein>
    <submittedName>
        <fullName evidence="2">Uncharacterized protein</fullName>
    </submittedName>
</protein>
<feature type="transmembrane region" description="Helical" evidence="1">
    <location>
        <begin position="34"/>
        <end position="53"/>
    </location>
</feature>
<comment type="caution">
    <text evidence="2">The sequence shown here is derived from an EMBL/GenBank/DDBJ whole genome shotgun (WGS) entry which is preliminary data.</text>
</comment>
<gene>
    <name evidence="2" type="ORF">EKG37_06660</name>
</gene>
<keyword evidence="1" id="KW-0812">Transmembrane</keyword>
<evidence type="ECO:0000256" key="1">
    <source>
        <dbReference type="SAM" id="Phobius"/>
    </source>
</evidence>
<dbReference type="AlphaFoldDB" id="A0A3S0RQE7"/>
<keyword evidence="1" id="KW-1133">Transmembrane helix</keyword>
<evidence type="ECO:0000313" key="3">
    <source>
        <dbReference type="Proteomes" id="UP000271374"/>
    </source>
</evidence>
<keyword evidence="1" id="KW-0472">Membrane</keyword>
<dbReference type="RefSeq" id="WP_126407606.1">
    <property type="nucleotide sequence ID" value="NZ_RXNT01000004.1"/>
</dbReference>
<organism evidence="2 3">
    <name type="scientific">Bacillus yapensis</name>
    <dbReference type="NCBI Taxonomy" id="2492960"/>
    <lineage>
        <taxon>Bacteria</taxon>
        <taxon>Bacillati</taxon>
        <taxon>Bacillota</taxon>
        <taxon>Bacilli</taxon>
        <taxon>Bacillales</taxon>
        <taxon>Bacillaceae</taxon>
        <taxon>Bacillus</taxon>
    </lineage>
</organism>
<dbReference type="OrthoDB" id="2429059at2"/>
<dbReference type="EMBL" id="RXNT01000004">
    <property type="protein sequence ID" value="RTR33895.1"/>
    <property type="molecule type" value="Genomic_DNA"/>
</dbReference>
<feature type="transmembrane region" description="Helical" evidence="1">
    <location>
        <begin position="65"/>
        <end position="89"/>
    </location>
</feature>